<evidence type="ECO:0000313" key="2">
    <source>
        <dbReference type="EMBL" id="PWJ18212.1"/>
    </source>
</evidence>
<dbReference type="Pfam" id="PF01471">
    <property type="entry name" value="PG_binding_1"/>
    <property type="match status" value="1"/>
</dbReference>
<proteinExistence type="predicted"/>
<sequence length="166" mass="17459">MARPLSLFALPLLSGCLAEPAWEVTRQSGPPDLMPLSARLCFAEDVLPAAGGIEEGIARPAMTLPDGTELQRVVSAPRPQHPEATPGVLTRFESPCALQDREPDFIMQVQRALAVRGLYGGPINGAYDPATKAAVAAFQAPFGLASGELSTEAARALGLVTIRRDG</sequence>
<protein>
    <submittedName>
        <fullName evidence="3">Peptidoglycan binding domain-containing protein</fullName>
    </submittedName>
    <submittedName>
        <fullName evidence="2">Putative peptidoglycan binding protein</fullName>
    </submittedName>
</protein>
<evidence type="ECO:0000313" key="4">
    <source>
        <dbReference type="Proteomes" id="UP000245839"/>
    </source>
</evidence>
<dbReference type="InterPro" id="IPR036365">
    <property type="entry name" value="PGBD-like_sf"/>
</dbReference>
<name>A0A2Y9AW23_9RHOB</name>
<evidence type="ECO:0000313" key="3">
    <source>
        <dbReference type="EMBL" id="SSA46737.1"/>
    </source>
</evidence>
<keyword evidence="4" id="KW-1185">Reference proteome</keyword>
<gene>
    <name evidence="2" type="ORF">BCF38_105200</name>
    <name evidence="3" type="ORF">SAMN05421539_105200</name>
</gene>
<reference evidence="2 4" key="2">
    <citation type="submission" date="2018-03" db="EMBL/GenBank/DDBJ databases">
        <title>Genomic Encyclopedia of Archaeal and Bacterial Type Strains, Phase II (KMG-II): from individual species to whole genera.</title>
        <authorList>
            <person name="Goeker M."/>
        </authorList>
    </citation>
    <scope>NUCLEOTIDE SEQUENCE [LARGE SCALE GENOMIC DNA]</scope>
    <source>
        <strain evidence="2 4">DSM 25227</strain>
    </source>
</reference>
<evidence type="ECO:0000313" key="5">
    <source>
        <dbReference type="Proteomes" id="UP000251571"/>
    </source>
</evidence>
<dbReference type="RefSeq" id="WP_109564688.1">
    <property type="nucleotide sequence ID" value="NZ_QGDJ01000005.1"/>
</dbReference>
<feature type="domain" description="Peptidoglycan binding-like" evidence="1">
    <location>
        <begin position="106"/>
        <end position="156"/>
    </location>
</feature>
<dbReference type="Proteomes" id="UP000245839">
    <property type="component" value="Unassembled WGS sequence"/>
</dbReference>
<dbReference type="SUPFAM" id="SSF47090">
    <property type="entry name" value="PGBD-like"/>
    <property type="match status" value="1"/>
</dbReference>
<reference evidence="3 5" key="1">
    <citation type="submission" date="2016-10" db="EMBL/GenBank/DDBJ databases">
        <authorList>
            <person name="Cai Z."/>
        </authorList>
    </citation>
    <scope>NUCLEOTIDE SEQUENCE [LARGE SCALE GENOMIC DNA]</scope>
    <source>
        <strain evidence="3 5">DSM 25227</strain>
    </source>
</reference>
<dbReference type="AlphaFoldDB" id="A0A2Y9AW23"/>
<dbReference type="EMBL" id="QGDJ01000005">
    <property type="protein sequence ID" value="PWJ18212.1"/>
    <property type="molecule type" value="Genomic_DNA"/>
</dbReference>
<dbReference type="EMBL" id="UETC01000005">
    <property type="protein sequence ID" value="SSA46737.1"/>
    <property type="molecule type" value="Genomic_DNA"/>
</dbReference>
<dbReference type="InterPro" id="IPR036366">
    <property type="entry name" value="PGBDSf"/>
</dbReference>
<evidence type="ECO:0000259" key="1">
    <source>
        <dbReference type="Pfam" id="PF01471"/>
    </source>
</evidence>
<dbReference type="PROSITE" id="PS51257">
    <property type="entry name" value="PROKAR_LIPOPROTEIN"/>
    <property type="match status" value="1"/>
</dbReference>
<organism evidence="3 5">
    <name type="scientific">Jannaschia seohaensis</name>
    <dbReference type="NCBI Taxonomy" id="475081"/>
    <lineage>
        <taxon>Bacteria</taxon>
        <taxon>Pseudomonadati</taxon>
        <taxon>Pseudomonadota</taxon>
        <taxon>Alphaproteobacteria</taxon>
        <taxon>Rhodobacterales</taxon>
        <taxon>Roseobacteraceae</taxon>
        <taxon>Jannaschia</taxon>
    </lineage>
</organism>
<dbReference type="Gene3D" id="1.10.101.10">
    <property type="entry name" value="PGBD-like superfamily/PGBD"/>
    <property type="match status" value="1"/>
</dbReference>
<dbReference type="InterPro" id="IPR002477">
    <property type="entry name" value="Peptidoglycan-bd-like"/>
</dbReference>
<dbReference type="Proteomes" id="UP000251571">
    <property type="component" value="Unassembled WGS sequence"/>
</dbReference>
<accession>A0A2Y9AW23</accession>
<dbReference type="OrthoDB" id="7861420at2"/>